<dbReference type="Gene3D" id="3.30.1370.10">
    <property type="entry name" value="K Homology domain, type 1"/>
    <property type="match status" value="1"/>
</dbReference>
<gene>
    <name evidence="4" type="ORF">HUG17_0803</name>
</gene>
<reference evidence="4" key="2">
    <citation type="journal article" date="2021" name="World Allergy Organ. J.">
        <title>Chromosome-level assembly of Dermatophagoides farinae genome and transcriptome reveals two novel allergens Der f 37 and Der f 39.</title>
        <authorList>
            <person name="Chen J."/>
            <person name="Cai Z."/>
            <person name="Fan D."/>
            <person name="Hu J."/>
            <person name="Hou Y."/>
            <person name="He Y."/>
            <person name="Zhang Z."/>
            <person name="Zhao Z."/>
            <person name="Gao P."/>
            <person name="Hu W."/>
            <person name="Sun J."/>
            <person name="Li J."/>
            <person name="Ji K."/>
        </authorList>
    </citation>
    <scope>NUCLEOTIDE SEQUENCE</scope>
    <source>
        <strain evidence="4">JKM2019</strain>
    </source>
</reference>
<dbReference type="InterPro" id="IPR045071">
    <property type="entry name" value="BBP-like"/>
</dbReference>
<feature type="domain" description="K Homology" evidence="3">
    <location>
        <begin position="57"/>
        <end position="156"/>
    </location>
</feature>
<dbReference type="SUPFAM" id="SSF54791">
    <property type="entry name" value="Eukaryotic type KH-domain (KH-domain type I)"/>
    <property type="match status" value="1"/>
</dbReference>
<sequence>MAHNNGVHFDDSDTSTNDSQTTTAATAANCNGFSNSKQKIQRNLPIITLDVHKGEPIRLQVKVMVPIDDHPNYNFVGKLLGPKGNSLKWLQEQTQTKMAILGRGSMKNKQKEKELRETNDPKYSHLNENLHVEITAIATAPEAYQRISQALVEIKRFLVPDYFDDIRQQQLRELELVDKSCSTSSSILSSTTIHNQNHHHKQQLYPLRDNFLIMNNNIDIDDNYLSRFKNDKKFIDYNSNNGIHLKSGKFLYHNHHHQHHYGCNIVDNGNGIDKQTITKRSLMMKPYYRPPPPPPPPQQKMSMAYK</sequence>
<dbReference type="PANTHER" id="PTHR11208:SF42">
    <property type="entry name" value="QUAKING RELATED 54B, ISOFORM E"/>
    <property type="match status" value="1"/>
</dbReference>
<keyword evidence="1" id="KW-0694">RNA-binding</keyword>
<dbReference type="InterPro" id="IPR055256">
    <property type="entry name" value="KH_1_KHDC4/BBP-like"/>
</dbReference>
<comment type="caution">
    <text evidence="4">The sequence shown here is derived from an EMBL/GenBank/DDBJ whole genome shotgun (WGS) entry which is preliminary data.</text>
</comment>
<dbReference type="PANTHER" id="PTHR11208">
    <property type="entry name" value="RNA-BINDING PROTEIN RELATED"/>
    <property type="match status" value="1"/>
</dbReference>
<dbReference type="GO" id="GO:0000381">
    <property type="term" value="P:regulation of alternative mRNA splicing, via spliceosome"/>
    <property type="evidence" value="ECO:0007669"/>
    <property type="project" value="TreeGrafter"/>
</dbReference>
<reference evidence="4" key="1">
    <citation type="submission" date="2020-06" db="EMBL/GenBank/DDBJ databases">
        <authorList>
            <person name="Ji K."/>
            <person name="Li J."/>
        </authorList>
    </citation>
    <scope>NUCLEOTIDE SEQUENCE</scope>
    <source>
        <strain evidence="4">JKM2019</strain>
        <tissue evidence="4">Whole body</tissue>
    </source>
</reference>
<dbReference type="InterPro" id="IPR036612">
    <property type="entry name" value="KH_dom_type_1_sf"/>
</dbReference>
<dbReference type="Proteomes" id="UP000828236">
    <property type="component" value="Unassembled WGS sequence"/>
</dbReference>
<dbReference type="GO" id="GO:0005634">
    <property type="term" value="C:nucleus"/>
    <property type="evidence" value="ECO:0007669"/>
    <property type="project" value="TreeGrafter"/>
</dbReference>
<feature type="compositionally biased region" description="Pro residues" evidence="2">
    <location>
        <begin position="288"/>
        <end position="298"/>
    </location>
</feature>
<name>A0A9D4SLA1_DERFA</name>
<dbReference type="AlphaFoldDB" id="A0A9D4SLA1"/>
<evidence type="ECO:0000259" key="3">
    <source>
        <dbReference type="SMART" id="SM00322"/>
    </source>
</evidence>
<feature type="region of interest" description="Disordered" evidence="2">
    <location>
        <begin position="284"/>
        <end position="306"/>
    </location>
</feature>
<accession>A0A9D4SLA1</accession>
<evidence type="ECO:0000313" key="4">
    <source>
        <dbReference type="EMBL" id="KAH7645265.1"/>
    </source>
</evidence>
<feature type="region of interest" description="Disordered" evidence="2">
    <location>
        <begin position="1"/>
        <end position="20"/>
    </location>
</feature>
<evidence type="ECO:0000256" key="2">
    <source>
        <dbReference type="SAM" id="MobiDB-lite"/>
    </source>
</evidence>
<dbReference type="SMART" id="SM00322">
    <property type="entry name" value="KH"/>
    <property type="match status" value="1"/>
</dbReference>
<dbReference type="InterPro" id="IPR004087">
    <property type="entry name" value="KH_dom"/>
</dbReference>
<organism evidence="4">
    <name type="scientific">Dermatophagoides farinae</name>
    <name type="common">American house dust mite</name>
    <dbReference type="NCBI Taxonomy" id="6954"/>
    <lineage>
        <taxon>Eukaryota</taxon>
        <taxon>Metazoa</taxon>
        <taxon>Ecdysozoa</taxon>
        <taxon>Arthropoda</taxon>
        <taxon>Chelicerata</taxon>
        <taxon>Arachnida</taxon>
        <taxon>Acari</taxon>
        <taxon>Acariformes</taxon>
        <taxon>Sarcoptiformes</taxon>
        <taxon>Astigmata</taxon>
        <taxon>Psoroptidia</taxon>
        <taxon>Analgoidea</taxon>
        <taxon>Pyroglyphidae</taxon>
        <taxon>Dermatophagoidinae</taxon>
        <taxon>Dermatophagoides</taxon>
    </lineage>
</organism>
<dbReference type="CDD" id="cd22384">
    <property type="entry name" value="KH-I_KHDRBS"/>
    <property type="match status" value="1"/>
</dbReference>
<dbReference type="Pfam" id="PF22675">
    <property type="entry name" value="KH-I_KHDC4-BBP"/>
    <property type="match status" value="1"/>
</dbReference>
<protein>
    <submittedName>
        <fullName evidence="4">Kh domain-containing</fullName>
    </submittedName>
</protein>
<dbReference type="GO" id="GO:0003729">
    <property type="term" value="F:mRNA binding"/>
    <property type="evidence" value="ECO:0007669"/>
    <property type="project" value="TreeGrafter"/>
</dbReference>
<evidence type="ECO:0000256" key="1">
    <source>
        <dbReference type="ARBA" id="ARBA00022884"/>
    </source>
</evidence>
<proteinExistence type="predicted"/>
<dbReference type="EMBL" id="SDOV01000001">
    <property type="protein sequence ID" value="KAH7645265.1"/>
    <property type="molecule type" value="Genomic_DNA"/>
</dbReference>